<dbReference type="InterPro" id="IPR047021">
    <property type="entry name" value="REXO1/3/4-like"/>
</dbReference>
<keyword evidence="8" id="KW-0539">Nucleus</keyword>
<evidence type="ECO:0000256" key="1">
    <source>
        <dbReference type="ARBA" id="ARBA00004123"/>
    </source>
</evidence>
<dbReference type="InterPro" id="IPR036397">
    <property type="entry name" value="RNaseH_sf"/>
</dbReference>
<dbReference type="GO" id="GO:0006364">
    <property type="term" value="P:rRNA processing"/>
    <property type="evidence" value="ECO:0007669"/>
    <property type="project" value="UniProtKB-KW"/>
</dbReference>
<evidence type="ECO:0000256" key="4">
    <source>
        <dbReference type="ARBA" id="ARBA00022552"/>
    </source>
</evidence>
<evidence type="ECO:0000256" key="6">
    <source>
        <dbReference type="ARBA" id="ARBA00022801"/>
    </source>
</evidence>
<comment type="subcellular location">
    <subcellularLocation>
        <location evidence="1">Nucleus</location>
    </subcellularLocation>
</comment>
<dbReference type="SUPFAM" id="SSF53098">
    <property type="entry name" value="Ribonuclease H-like"/>
    <property type="match status" value="1"/>
</dbReference>
<dbReference type="CDD" id="cd06144">
    <property type="entry name" value="REX4_like"/>
    <property type="match status" value="1"/>
</dbReference>
<dbReference type="GO" id="GO:0005634">
    <property type="term" value="C:nucleus"/>
    <property type="evidence" value="ECO:0007669"/>
    <property type="project" value="UniProtKB-SubCell"/>
</dbReference>
<evidence type="ECO:0000256" key="3">
    <source>
        <dbReference type="ARBA" id="ARBA00016937"/>
    </source>
</evidence>
<dbReference type="GO" id="GO:0003676">
    <property type="term" value="F:nucleic acid binding"/>
    <property type="evidence" value="ECO:0007669"/>
    <property type="project" value="InterPro"/>
</dbReference>
<dbReference type="AlphaFoldDB" id="A0A9W8IAE5"/>
<protein>
    <recommendedName>
        <fullName evidence="3">RNA exonuclease 4</fullName>
    </recommendedName>
</protein>
<keyword evidence="5" id="KW-0540">Nuclease</keyword>
<evidence type="ECO:0000313" key="12">
    <source>
        <dbReference type="EMBL" id="KAJ2851631.1"/>
    </source>
</evidence>
<reference evidence="12" key="1">
    <citation type="submission" date="2022-07" db="EMBL/GenBank/DDBJ databases">
        <title>Phylogenomic reconstructions and comparative analyses of Kickxellomycotina fungi.</title>
        <authorList>
            <person name="Reynolds N.K."/>
            <person name="Stajich J.E."/>
            <person name="Barry K."/>
            <person name="Grigoriev I.V."/>
            <person name="Crous P."/>
            <person name="Smith M.E."/>
        </authorList>
    </citation>
    <scope>NUCLEOTIDE SEQUENCE</scope>
    <source>
        <strain evidence="12">NRRL 1566</strain>
    </source>
</reference>
<evidence type="ECO:0000256" key="5">
    <source>
        <dbReference type="ARBA" id="ARBA00022722"/>
    </source>
</evidence>
<feature type="domain" description="Exonuclease" evidence="11">
    <location>
        <begin position="186"/>
        <end position="345"/>
    </location>
</feature>
<dbReference type="SMART" id="SM00479">
    <property type="entry name" value="EXOIII"/>
    <property type="match status" value="1"/>
</dbReference>
<keyword evidence="7 12" id="KW-0269">Exonuclease</keyword>
<dbReference type="OrthoDB" id="8191639at2759"/>
<dbReference type="InterPro" id="IPR012337">
    <property type="entry name" value="RNaseH-like_sf"/>
</dbReference>
<evidence type="ECO:0000313" key="13">
    <source>
        <dbReference type="Proteomes" id="UP001139887"/>
    </source>
</evidence>
<evidence type="ECO:0000256" key="8">
    <source>
        <dbReference type="ARBA" id="ARBA00023242"/>
    </source>
</evidence>
<proteinExistence type="inferred from homology"/>
<evidence type="ECO:0000256" key="10">
    <source>
        <dbReference type="SAM" id="MobiDB-lite"/>
    </source>
</evidence>
<dbReference type="PANTHER" id="PTHR12801">
    <property type="entry name" value="RNA EXONUCLEASE REXO1 / RECO3 FAMILY MEMBER-RELATED"/>
    <property type="match status" value="1"/>
</dbReference>
<dbReference type="InterPro" id="IPR013520">
    <property type="entry name" value="Ribonucl_H"/>
</dbReference>
<name>A0A9W8IAE5_9FUNG</name>
<gene>
    <name evidence="12" type="primary">REX4</name>
    <name evidence="12" type="ORF">IWW36_000954</name>
</gene>
<dbReference type="FunFam" id="3.30.420.10:FF:000007">
    <property type="entry name" value="Interferon-stimulated exonuclease gene 20"/>
    <property type="match status" value="1"/>
</dbReference>
<comment type="caution">
    <text evidence="12">The sequence shown here is derived from an EMBL/GenBank/DDBJ whole genome shotgun (WGS) entry which is preliminary data.</text>
</comment>
<feature type="region of interest" description="Disordered" evidence="10">
    <location>
        <begin position="38"/>
        <end position="115"/>
    </location>
</feature>
<dbReference type="Pfam" id="PF00929">
    <property type="entry name" value="RNase_T"/>
    <property type="match status" value="1"/>
</dbReference>
<dbReference type="Proteomes" id="UP001139887">
    <property type="component" value="Unassembled WGS sequence"/>
</dbReference>
<feature type="compositionally biased region" description="Basic residues" evidence="10">
    <location>
        <begin position="50"/>
        <end position="63"/>
    </location>
</feature>
<sequence length="377" mass="42296">MSDSEAKDIVLPIDSVTRKKRRKNKKTTDVDDIVDALLGGELEDAAAPSKKQRKKKKTAKKHTPAVETEPAASDSASDNDDNDDVPDLYSWDTIEAEEEPARQPAEPASVDVISEEERKRTLQLALAAAEASETSHEPKTPAEWFDKLNHEPAVIKSKLSADGDLTSAKVRHKAELPQEKREMIGRYLAMDCEMVGAGFKGCRSMLARVSIVNYYGHVVLDTFVKPTEPVTDYRTWISGVRKSDLQTGRPFAEVQQQVADLLKDRILVGHALKNDLAVLMLTHPPLLVRDTAKYPPFKEKKASQSLRKLAASILHITIQEGEHSSIVDAKTAMLLYRKVKTEWEQLVAPRKYKAQVVKAKTKERFARLRQEIKQQQN</sequence>
<evidence type="ECO:0000256" key="9">
    <source>
        <dbReference type="ARBA" id="ARBA00025599"/>
    </source>
</evidence>
<organism evidence="12 13">
    <name type="scientific">Coemansia brasiliensis</name>
    <dbReference type="NCBI Taxonomy" id="2650707"/>
    <lineage>
        <taxon>Eukaryota</taxon>
        <taxon>Fungi</taxon>
        <taxon>Fungi incertae sedis</taxon>
        <taxon>Zoopagomycota</taxon>
        <taxon>Kickxellomycotina</taxon>
        <taxon>Kickxellomycetes</taxon>
        <taxon>Kickxellales</taxon>
        <taxon>Kickxellaceae</taxon>
        <taxon>Coemansia</taxon>
    </lineage>
</organism>
<comment type="similarity">
    <text evidence="2">Belongs to the REXO4 family.</text>
</comment>
<keyword evidence="6" id="KW-0378">Hydrolase</keyword>
<dbReference type="PANTHER" id="PTHR12801:SF45">
    <property type="entry name" value="RNA EXONUCLEASE 4"/>
    <property type="match status" value="1"/>
</dbReference>
<accession>A0A9W8IAE5</accession>
<dbReference type="InterPro" id="IPR037431">
    <property type="entry name" value="REX4_DEDDh_dom"/>
</dbReference>
<feature type="compositionally biased region" description="Low complexity" evidence="10">
    <location>
        <begin position="38"/>
        <end position="49"/>
    </location>
</feature>
<keyword evidence="13" id="KW-1185">Reference proteome</keyword>
<dbReference type="Gene3D" id="3.30.420.10">
    <property type="entry name" value="Ribonuclease H-like superfamily/Ribonuclease H"/>
    <property type="match status" value="1"/>
</dbReference>
<evidence type="ECO:0000256" key="2">
    <source>
        <dbReference type="ARBA" id="ARBA00010489"/>
    </source>
</evidence>
<evidence type="ECO:0000256" key="7">
    <source>
        <dbReference type="ARBA" id="ARBA00022839"/>
    </source>
</evidence>
<feature type="compositionally biased region" description="Acidic residues" evidence="10">
    <location>
        <begin position="77"/>
        <end position="86"/>
    </location>
</feature>
<dbReference type="EMBL" id="JANBUW010000010">
    <property type="protein sequence ID" value="KAJ2851631.1"/>
    <property type="molecule type" value="Genomic_DNA"/>
</dbReference>
<keyword evidence="4" id="KW-0698">rRNA processing</keyword>
<evidence type="ECO:0000259" key="11">
    <source>
        <dbReference type="SMART" id="SM00479"/>
    </source>
</evidence>
<comment type="function">
    <text evidence="9">Exoribonuclease involved in ribosome biosynthesis. Involved in the processing of ITS1, the internal transcribed spacer localized between the 18S and 5.8S rRNAs.</text>
</comment>
<dbReference type="GO" id="GO:0008408">
    <property type="term" value="F:3'-5' exonuclease activity"/>
    <property type="evidence" value="ECO:0007669"/>
    <property type="project" value="InterPro"/>
</dbReference>